<evidence type="ECO:0000313" key="2">
    <source>
        <dbReference type="EMBL" id="CAI9962661.1"/>
    </source>
</evidence>
<reference evidence="2" key="1">
    <citation type="submission" date="2023-06" db="EMBL/GenBank/DDBJ databases">
        <authorList>
            <person name="Kurt Z."/>
        </authorList>
    </citation>
    <scope>NUCLEOTIDE SEQUENCE</scope>
</reference>
<evidence type="ECO:0000313" key="4">
    <source>
        <dbReference type="Proteomes" id="UP001642409"/>
    </source>
</evidence>
<feature type="transmembrane region" description="Helical" evidence="1">
    <location>
        <begin position="76"/>
        <end position="95"/>
    </location>
</feature>
<dbReference type="EMBL" id="CATOUU010000959">
    <property type="protein sequence ID" value="CAI9962661.1"/>
    <property type="molecule type" value="Genomic_DNA"/>
</dbReference>
<name>A0AA86QWG6_9EUKA</name>
<gene>
    <name evidence="3" type="ORF">HINF_LOCUS32863</name>
    <name evidence="2" type="ORF">HINF_LOCUS50306</name>
</gene>
<reference evidence="3 4" key="2">
    <citation type="submission" date="2024-07" db="EMBL/GenBank/DDBJ databases">
        <authorList>
            <person name="Akdeniz Z."/>
        </authorList>
    </citation>
    <scope>NUCLEOTIDE SEQUENCE [LARGE SCALE GENOMIC DNA]</scope>
</reference>
<proteinExistence type="predicted"/>
<dbReference type="EMBL" id="CAXDID020000113">
    <property type="protein sequence ID" value="CAL6029986.1"/>
    <property type="molecule type" value="Genomic_DNA"/>
</dbReference>
<keyword evidence="1" id="KW-1133">Transmembrane helix</keyword>
<comment type="caution">
    <text evidence="2">The sequence shown here is derived from an EMBL/GenBank/DDBJ whole genome shotgun (WGS) entry which is preliminary data.</text>
</comment>
<dbReference type="AlphaFoldDB" id="A0AA86QWG6"/>
<keyword evidence="1" id="KW-0472">Membrane</keyword>
<evidence type="ECO:0000256" key="1">
    <source>
        <dbReference type="SAM" id="Phobius"/>
    </source>
</evidence>
<sequence length="162" mass="18901">MRLDFYGSQIQSADQDELYNLCSLKAMLFNFSLSIDFFYFQFLCNMKQQTQNILSNKLLITCMEQQLAQNFSELKLPAFTFVYVIMMFIGANSAFRIQRIFKRFQIPNIVSSDRWKVYSSTFIIGLSIAVDKNKGLVISVFIHFCSPYVILRSIFCCFCSLQ</sequence>
<organism evidence="2">
    <name type="scientific">Hexamita inflata</name>
    <dbReference type="NCBI Taxonomy" id="28002"/>
    <lineage>
        <taxon>Eukaryota</taxon>
        <taxon>Metamonada</taxon>
        <taxon>Diplomonadida</taxon>
        <taxon>Hexamitidae</taxon>
        <taxon>Hexamitinae</taxon>
        <taxon>Hexamita</taxon>
    </lineage>
</organism>
<dbReference type="Proteomes" id="UP001642409">
    <property type="component" value="Unassembled WGS sequence"/>
</dbReference>
<protein>
    <submittedName>
        <fullName evidence="3">Hypothetical_protein</fullName>
    </submittedName>
</protein>
<accession>A0AA86QWG6</accession>
<evidence type="ECO:0000313" key="3">
    <source>
        <dbReference type="EMBL" id="CAL6029986.1"/>
    </source>
</evidence>
<keyword evidence="4" id="KW-1185">Reference proteome</keyword>
<keyword evidence="1" id="KW-0812">Transmembrane</keyword>